<accession>D8P699</accession>
<name>D8P699_RALSL</name>
<proteinExistence type="predicted"/>
<geneLocation type="plasmid" evidence="1">
    <name>RCFBPv3_mp</name>
</geneLocation>
<keyword evidence="1" id="KW-0614">Plasmid</keyword>
<reference evidence="1" key="1">
    <citation type="journal article" date="2010" name="BMC Genomics">
        <title>Genomes of three tomato pathogens within the Ralstonia solanacearum species complex reveal significant evolutionary divergence.</title>
        <authorList>
            <person name="Remenant B."/>
            <person name="Coupat-Goutaland B."/>
            <person name="Guidot A."/>
            <person name="Cellier G."/>
            <person name="Wicker E."/>
            <person name="Allen C."/>
            <person name="Fegan M."/>
            <person name="Pruvost O."/>
            <person name="Elbaz M."/>
            <person name="Calteau A."/>
            <person name="Salvignol G."/>
            <person name="Mornico D."/>
            <person name="Mangenot S."/>
            <person name="Barbe V."/>
            <person name="Medigue C."/>
            <person name="Prior P."/>
        </authorList>
    </citation>
    <scope>NUCLEOTIDE SEQUENCE [LARGE SCALE GENOMIC DNA]</scope>
    <source>
        <strain evidence="1">CFBP2957</strain>
        <plasmid evidence="1">RCFBPv3_mp</plasmid>
    </source>
</reference>
<dbReference type="AlphaFoldDB" id="D8P699"/>
<protein>
    <submittedName>
        <fullName evidence="1">Uncharacterized protein</fullName>
    </submittedName>
</protein>
<dbReference type="PATRIC" id="fig|859656.5.peg.4777"/>
<evidence type="ECO:0000313" key="1">
    <source>
        <dbReference type="EMBL" id="CBJ54435.1"/>
    </source>
</evidence>
<reference evidence="1" key="2">
    <citation type="submission" date="2010-02" db="EMBL/GenBank/DDBJ databases">
        <authorList>
            <person name="Genoscope - CEA"/>
        </authorList>
    </citation>
    <scope>NUCLEOTIDE SEQUENCE</scope>
    <source>
        <strain evidence="1">CFBP2957</strain>
        <plasmid evidence="1">RCFBPv3_mp</plasmid>
    </source>
</reference>
<organism evidence="1">
    <name type="scientific">Ralstonia solanacearum CFBP2957</name>
    <dbReference type="NCBI Taxonomy" id="859656"/>
    <lineage>
        <taxon>Bacteria</taxon>
        <taxon>Pseudomonadati</taxon>
        <taxon>Pseudomonadota</taxon>
        <taxon>Betaproteobacteria</taxon>
        <taxon>Burkholderiales</taxon>
        <taxon>Burkholderiaceae</taxon>
        <taxon>Ralstonia</taxon>
        <taxon>Ralstonia solanacearum species complex</taxon>
    </lineage>
</organism>
<gene>
    <name evidence="1" type="ORF">RCFBP_mp30352</name>
</gene>
<dbReference type="EMBL" id="FP885907">
    <property type="protein sequence ID" value="CBJ54435.1"/>
    <property type="molecule type" value="Genomic_DNA"/>
</dbReference>
<sequence length="39" mass="4527">MPSASPDRKGFWSLLRAAFGRLFSRKKKKKSQSSIYPLR</sequence>